<evidence type="ECO:0000256" key="2">
    <source>
        <dbReference type="SAM" id="Phobius"/>
    </source>
</evidence>
<dbReference type="Proteomes" id="UP000775872">
    <property type="component" value="Unassembled WGS sequence"/>
</dbReference>
<keyword evidence="3" id="KW-0732">Signal</keyword>
<evidence type="ECO:0000256" key="3">
    <source>
        <dbReference type="SAM" id="SignalP"/>
    </source>
</evidence>
<feature type="region of interest" description="Disordered" evidence="1">
    <location>
        <begin position="274"/>
        <end position="333"/>
    </location>
</feature>
<keyword evidence="2" id="KW-1133">Transmembrane helix</keyword>
<feature type="region of interest" description="Disordered" evidence="1">
    <location>
        <begin position="142"/>
        <end position="210"/>
    </location>
</feature>
<comment type="caution">
    <text evidence="4">The sequence shown here is derived from an EMBL/GenBank/DDBJ whole genome shotgun (WGS) entry which is preliminary data.</text>
</comment>
<sequence>MGTPARLFALSFLVIHASAEVPDPTITEAPSTFELVARQNQQSSNFLGYTVDSTGGYDRITCGSGSTFAISSSLAGCARTSAPGLPTSCRSSSTLIYATGSALCPSNLPVCGFHFIYTDLDDQAPFTRVGCAKVPNPIRYYRTTTGSRSSTRITTTRSSTSRTTSRTTARISSTSGIESTTFETSTISSTSSENPTSSETDSVADDVNEPLPEQPASLAWIAGPIVGGIAGLVIIGLLVWIIKLLRRRSAARQDAAITPAGPQQSPQVEKFVAASPNPTVSQPSPAPPYTSPRSSQWTNSAELPAFRVSSPPTELAGSGQWGSELPGDAIRRG</sequence>
<evidence type="ECO:0000256" key="1">
    <source>
        <dbReference type="SAM" id="MobiDB-lite"/>
    </source>
</evidence>
<reference evidence="4" key="1">
    <citation type="submission" date="2021-10" db="EMBL/GenBank/DDBJ databases">
        <authorList>
            <person name="Piombo E."/>
        </authorList>
    </citation>
    <scope>NUCLEOTIDE SEQUENCE</scope>
</reference>
<evidence type="ECO:0000313" key="4">
    <source>
        <dbReference type="EMBL" id="CAH0045771.1"/>
    </source>
</evidence>
<feature type="transmembrane region" description="Helical" evidence="2">
    <location>
        <begin position="218"/>
        <end position="242"/>
    </location>
</feature>
<dbReference type="CDD" id="cd12087">
    <property type="entry name" value="TM_EGFR-like"/>
    <property type="match status" value="1"/>
</dbReference>
<feature type="compositionally biased region" description="Polar residues" evidence="1">
    <location>
        <begin position="291"/>
        <end position="301"/>
    </location>
</feature>
<feature type="compositionally biased region" description="Low complexity" evidence="1">
    <location>
        <begin position="142"/>
        <end position="201"/>
    </location>
</feature>
<gene>
    <name evidence="4" type="ORF">CSOL1703_00012402</name>
</gene>
<evidence type="ECO:0000313" key="5">
    <source>
        <dbReference type="Proteomes" id="UP000775872"/>
    </source>
</evidence>
<feature type="chain" id="PRO_5040185894" evidence="3">
    <location>
        <begin position="20"/>
        <end position="333"/>
    </location>
</feature>
<organism evidence="4 5">
    <name type="scientific">Clonostachys solani</name>
    <dbReference type="NCBI Taxonomy" id="160281"/>
    <lineage>
        <taxon>Eukaryota</taxon>
        <taxon>Fungi</taxon>
        <taxon>Dikarya</taxon>
        <taxon>Ascomycota</taxon>
        <taxon>Pezizomycotina</taxon>
        <taxon>Sordariomycetes</taxon>
        <taxon>Hypocreomycetidae</taxon>
        <taxon>Hypocreales</taxon>
        <taxon>Bionectriaceae</taxon>
        <taxon>Clonostachys</taxon>
    </lineage>
</organism>
<keyword evidence="2" id="KW-0812">Transmembrane</keyword>
<proteinExistence type="predicted"/>
<dbReference type="AlphaFoldDB" id="A0A9N9W5H0"/>
<dbReference type="EMBL" id="CABFOC020000013">
    <property type="protein sequence ID" value="CAH0045771.1"/>
    <property type="molecule type" value="Genomic_DNA"/>
</dbReference>
<feature type="signal peptide" evidence="3">
    <location>
        <begin position="1"/>
        <end position="19"/>
    </location>
</feature>
<accession>A0A9N9W5H0</accession>
<keyword evidence="2" id="KW-0472">Membrane</keyword>
<protein>
    <submittedName>
        <fullName evidence="4">Uncharacterized protein</fullName>
    </submittedName>
</protein>
<keyword evidence="5" id="KW-1185">Reference proteome</keyword>
<name>A0A9N9W5H0_9HYPO</name>